<organism evidence="14 15">
    <name type="scientific">Collichthys lucidus</name>
    <name type="common">Big head croaker</name>
    <name type="synonym">Sciaena lucida</name>
    <dbReference type="NCBI Taxonomy" id="240159"/>
    <lineage>
        <taxon>Eukaryota</taxon>
        <taxon>Metazoa</taxon>
        <taxon>Chordata</taxon>
        <taxon>Craniata</taxon>
        <taxon>Vertebrata</taxon>
        <taxon>Euteleostomi</taxon>
        <taxon>Actinopterygii</taxon>
        <taxon>Neopterygii</taxon>
        <taxon>Teleostei</taxon>
        <taxon>Neoteleostei</taxon>
        <taxon>Acanthomorphata</taxon>
        <taxon>Eupercaria</taxon>
        <taxon>Sciaenidae</taxon>
        <taxon>Collichthys</taxon>
    </lineage>
</organism>
<evidence type="ECO:0000256" key="9">
    <source>
        <dbReference type="ARBA" id="ARBA00023049"/>
    </source>
</evidence>
<dbReference type="PANTHER" id="PTHR10201:SF323">
    <property type="entry name" value="MATRIX METALLOPROTEINASE-21"/>
    <property type="match status" value="1"/>
</dbReference>
<dbReference type="STRING" id="240159.A0A4U5VMT3"/>
<dbReference type="Gene3D" id="2.110.10.10">
    <property type="entry name" value="Hemopexin-like domain"/>
    <property type="match status" value="2"/>
</dbReference>
<keyword evidence="5" id="KW-0677">Repeat</keyword>
<dbReference type="InterPro" id="IPR036375">
    <property type="entry name" value="Hemopexin-like_dom_sf"/>
</dbReference>
<dbReference type="Gene3D" id="1.10.101.10">
    <property type="entry name" value="PGBD-like superfamily/PGBD"/>
    <property type="match status" value="1"/>
</dbReference>
<dbReference type="GO" id="GO:0030198">
    <property type="term" value="P:extracellular matrix organization"/>
    <property type="evidence" value="ECO:0007669"/>
    <property type="project" value="TreeGrafter"/>
</dbReference>
<keyword evidence="8" id="KW-0106">Calcium</keyword>
<keyword evidence="4" id="KW-0732">Signal</keyword>
<dbReference type="SUPFAM" id="SSF69618">
    <property type="entry name" value="HemD-like"/>
    <property type="match status" value="1"/>
</dbReference>
<evidence type="ECO:0000256" key="1">
    <source>
        <dbReference type="ARBA" id="ARBA00010370"/>
    </source>
</evidence>
<evidence type="ECO:0000256" key="6">
    <source>
        <dbReference type="ARBA" id="ARBA00022801"/>
    </source>
</evidence>
<dbReference type="SMART" id="SM00120">
    <property type="entry name" value="HX"/>
    <property type="match status" value="4"/>
</dbReference>
<keyword evidence="11" id="KW-0325">Glycoprotein</keyword>
<dbReference type="GO" id="GO:0031012">
    <property type="term" value="C:extracellular matrix"/>
    <property type="evidence" value="ECO:0007669"/>
    <property type="project" value="InterPro"/>
</dbReference>
<dbReference type="SUPFAM" id="SSF47090">
    <property type="entry name" value="PGBD-like"/>
    <property type="match status" value="1"/>
</dbReference>
<feature type="repeat" description="Hemopexin" evidence="12">
    <location>
        <begin position="520"/>
        <end position="568"/>
    </location>
</feature>
<sequence>MHVLLLKEPRDGESGPDPYIKWGSVSLFPGVPLETLTVYQTVEHPDLEKNLKNYFTEQGTPASVAFFSPSGVKFCLEVVQRLSGEELCQIKVLAEAVAVTVIVHMKVKVLTSFHRYGFIKPVNWEEVPFEDSDTSFNDDFLGDLQDAIQEGTSVHHSRDAPRDGDQDNHDSLTESQVFISALQEFQRVSGLPVTGTFDEATKVAMNKPRCGVPDKEIDLNTPVAPVNSSASDIDNSVSDTFNETDSNNTANNTLGTANSFEGDIFNPNHTESVLTGISNDTTEDFDSFDHILNNQAVNFSMNSHQSEAVRRRKRHLAALVSKNRHKRDLIETGHMAFSKRVLKWRLIGEGYSSQLSIEDQRYIFRLAFRMWSEVSPLEFVEDTRSPLEDIDIRLGFGTGGCKGRFNTVFDWIRKEKTPYGEVVIRFNTYFMRDGWYWLYENRNNRTRYGDPVALQIGWRGIPMDGVDAYVHVWSRKKDAVYFFKGTQFWRYDSENDRVFRKDPEGQRYPRLISEGFPGVFGPIDTAFYDRRDSHIYFFKNTLVYAFDVEANSLARGFPKNIRDVFPAVESGDHPDGNIDAAYFSYTHNAIFLLKGTRFWQVVGSRKRWRRPFLPRNGLLPHKDVDQHWFDICNYPVFVKDAFPDISLTQHKQRDSCFPSIAAEAYLKIDPRVVLLQTAAIIHEYLCEIRRVLLCLLIVTRLDPHTRSDYSSFLAEKRRRHSATES</sequence>
<dbReference type="PROSITE" id="PS51642">
    <property type="entry name" value="HEMOPEXIN_2"/>
    <property type="match status" value="2"/>
</dbReference>
<evidence type="ECO:0000256" key="8">
    <source>
        <dbReference type="ARBA" id="ARBA00022837"/>
    </source>
</evidence>
<keyword evidence="9" id="KW-0482">Metalloprotease</keyword>
<evidence type="ECO:0000256" key="12">
    <source>
        <dbReference type="PROSITE-ProRule" id="PRU01011"/>
    </source>
</evidence>
<evidence type="ECO:0000256" key="10">
    <source>
        <dbReference type="ARBA" id="ARBA00023157"/>
    </source>
</evidence>
<proteinExistence type="inferred from homology"/>
<evidence type="ECO:0000256" key="7">
    <source>
        <dbReference type="ARBA" id="ARBA00022833"/>
    </source>
</evidence>
<dbReference type="InterPro" id="IPR036366">
    <property type="entry name" value="PGBDSf"/>
</dbReference>
<evidence type="ECO:0000256" key="5">
    <source>
        <dbReference type="ARBA" id="ARBA00022737"/>
    </source>
</evidence>
<dbReference type="AlphaFoldDB" id="A0A4U5VMT3"/>
<name>A0A4U5VMT3_COLLU</name>
<dbReference type="SUPFAM" id="SSF50923">
    <property type="entry name" value="Hemopexin-like domain"/>
    <property type="match status" value="1"/>
</dbReference>
<dbReference type="GO" id="GO:0033014">
    <property type="term" value="P:tetrapyrrole biosynthetic process"/>
    <property type="evidence" value="ECO:0007669"/>
    <property type="project" value="InterPro"/>
</dbReference>
<dbReference type="FunFam" id="2.110.10.10:FF:000012">
    <property type="entry name" value="Matrix metallopeptidase 21"/>
    <property type="match status" value="1"/>
</dbReference>
<keyword evidence="3" id="KW-0479">Metal-binding</keyword>
<dbReference type="InterPro" id="IPR036108">
    <property type="entry name" value="4pyrrol_syn_uPrphyn_synt_sf"/>
</dbReference>
<keyword evidence="10" id="KW-1015">Disulfide bond</keyword>
<keyword evidence="7" id="KW-0862">Zinc</keyword>
<evidence type="ECO:0000313" key="14">
    <source>
        <dbReference type="EMBL" id="TKS89768.1"/>
    </source>
</evidence>
<dbReference type="InterPro" id="IPR001818">
    <property type="entry name" value="Pept_M10_metallopeptidase"/>
</dbReference>
<dbReference type="InterPro" id="IPR018487">
    <property type="entry name" value="Hemopexin-like_repeat"/>
</dbReference>
<dbReference type="PANTHER" id="PTHR10201">
    <property type="entry name" value="MATRIX METALLOPROTEINASE"/>
    <property type="match status" value="1"/>
</dbReference>
<protein>
    <submittedName>
        <fullName evidence="14">Matrix metallopeptidase-21</fullName>
    </submittedName>
</protein>
<dbReference type="SUPFAM" id="SSF55486">
    <property type="entry name" value="Metalloproteases ('zincins'), catalytic domain"/>
    <property type="match status" value="1"/>
</dbReference>
<dbReference type="GO" id="GO:0008270">
    <property type="term" value="F:zinc ion binding"/>
    <property type="evidence" value="ECO:0007669"/>
    <property type="project" value="InterPro"/>
</dbReference>
<comment type="similarity">
    <text evidence="1">Belongs to the peptidase M10A family.</text>
</comment>
<evidence type="ECO:0000256" key="4">
    <source>
        <dbReference type="ARBA" id="ARBA00022729"/>
    </source>
</evidence>
<dbReference type="GO" id="GO:0030574">
    <property type="term" value="P:collagen catabolic process"/>
    <property type="evidence" value="ECO:0007669"/>
    <property type="project" value="TreeGrafter"/>
</dbReference>
<reference evidence="14 15" key="1">
    <citation type="submission" date="2019-01" db="EMBL/GenBank/DDBJ databases">
        <title>Genome Assembly of Collichthys lucidus.</title>
        <authorList>
            <person name="Cai M."/>
            <person name="Xiao S."/>
        </authorList>
    </citation>
    <scope>NUCLEOTIDE SEQUENCE [LARGE SCALE GENOMIC DNA]</scope>
    <source>
        <strain evidence="14">JT15FE1705JMU</strain>
        <tissue evidence="14">Muscle</tissue>
    </source>
</reference>
<keyword evidence="15" id="KW-1185">Reference proteome</keyword>
<evidence type="ECO:0000256" key="3">
    <source>
        <dbReference type="ARBA" id="ARBA00022723"/>
    </source>
</evidence>
<dbReference type="EMBL" id="CM014098">
    <property type="protein sequence ID" value="TKS89768.1"/>
    <property type="molecule type" value="Genomic_DNA"/>
</dbReference>
<evidence type="ECO:0000259" key="13">
    <source>
        <dbReference type="Pfam" id="PF00413"/>
    </source>
</evidence>
<dbReference type="GO" id="GO:0004222">
    <property type="term" value="F:metalloendopeptidase activity"/>
    <property type="evidence" value="ECO:0007669"/>
    <property type="project" value="InterPro"/>
</dbReference>
<evidence type="ECO:0000256" key="11">
    <source>
        <dbReference type="ARBA" id="ARBA00023180"/>
    </source>
</evidence>
<dbReference type="Pfam" id="PF00045">
    <property type="entry name" value="Hemopexin"/>
    <property type="match status" value="2"/>
</dbReference>
<dbReference type="GO" id="GO:0007368">
    <property type="term" value="P:determination of left/right symmetry"/>
    <property type="evidence" value="ECO:0007669"/>
    <property type="project" value="UniProtKB-ARBA"/>
</dbReference>
<evidence type="ECO:0000313" key="15">
    <source>
        <dbReference type="Proteomes" id="UP000298787"/>
    </source>
</evidence>
<keyword evidence="2" id="KW-0645">Protease</keyword>
<keyword evidence="6" id="KW-0378">Hydrolase</keyword>
<dbReference type="GO" id="GO:0004852">
    <property type="term" value="F:uroporphyrinogen-III synthase activity"/>
    <property type="evidence" value="ECO:0007669"/>
    <property type="project" value="InterPro"/>
</dbReference>
<dbReference type="InterPro" id="IPR036365">
    <property type="entry name" value="PGBD-like_sf"/>
</dbReference>
<gene>
    <name evidence="14" type="ORF">D9C73_023896</name>
</gene>
<dbReference type="GO" id="GO:0006508">
    <property type="term" value="P:proteolysis"/>
    <property type="evidence" value="ECO:0007669"/>
    <property type="project" value="UniProtKB-KW"/>
</dbReference>
<dbReference type="Pfam" id="PF00413">
    <property type="entry name" value="Peptidase_M10"/>
    <property type="match status" value="1"/>
</dbReference>
<feature type="repeat" description="Hemopexin" evidence="12">
    <location>
        <begin position="463"/>
        <end position="519"/>
    </location>
</feature>
<evidence type="ECO:0000256" key="2">
    <source>
        <dbReference type="ARBA" id="ARBA00022670"/>
    </source>
</evidence>
<accession>A0A4U5VMT3</accession>
<feature type="domain" description="Peptidase M10 metallopeptidase" evidence="13">
    <location>
        <begin position="338"/>
        <end position="403"/>
    </location>
</feature>
<dbReference type="Gene3D" id="3.40.50.10090">
    <property type="match status" value="1"/>
</dbReference>
<dbReference type="Proteomes" id="UP000298787">
    <property type="component" value="Chromosome 21"/>
</dbReference>